<feature type="transmembrane region" description="Helical" evidence="2">
    <location>
        <begin position="116"/>
        <end position="137"/>
    </location>
</feature>
<evidence type="ECO:0000256" key="1">
    <source>
        <dbReference type="SAM" id="MobiDB-lite"/>
    </source>
</evidence>
<comment type="caution">
    <text evidence="3">The sequence shown here is derived from an EMBL/GenBank/DDBJ whole genome shotgun (WGS) entry which is preliminary data.</text>
</comment>
<feature type="transmembrane region" description="Helical" evidence="2">
    <location>
        <begin position="280"/>
        <end position="298"/>
    </location>
</feature>
<keyword evidence="2" id="KW-0812">Transmembrane</keyword>
<feature type="region of interest" description="Disordered" evidence="1">
    <location>
        <begin position="1"/>
        <end position="24"/>
    </location>
</feature>
<proteinExistence type="predicted"/>
<gene>
    <name evidence="3" type="ORF">TeGR_g10863</name>
</gene>
<evidence type="ECO:0000256" key="2">
    <source>
        <dbReference type="SAM" id="Phobius"/>
    </source>
</evidence>
<organism evidence="3 4">
    <name type="scientific">Tetraparma gracilis</name>
    <dbReference type="NCBI Taxonomy" id="2962635"/>
    <lineage>
        <taxon>Eukaryota</taxon>
        <taxon>Sar</taxon>
        <taxon>Stramenopiles</taxon>
        <taxon>Ochrophyta</taxon>
        <taxon>Bolidophyceae</taxon>
        <taxon>Parmales</taxon>
        <taxon>Triparmaceae</taxon>
        <taxon>Tetraparma</taxon>
    </lineage>
</organism>
<feature type="transmembrane region" description="Helical" evidence="2">
    <location>
        <begin position="436"/>
        <end position="457"/>
    </location>
</feature>
<protein>
    <submittedName>
        <fullName evidence="3">Uncharacterized protein</fullName>
    </submittedName>
</protein>
<keyword evidence="2" id="KW-1133">Transmembrane helix</keyword>
<sequence>MTTSQVRPASPLSPSTSPIIPPSPAPATLEEKVILLQQHVEALSKNGRLEEMGKQLVLLQQQIEAQSKNGRRKSSVAIPNSVGAAAQAAAPTKKAHGVHMVLTLKATEEGVASCNAAGWLGLSLLIILVQCVVLRVVMLESSHPRCNGHDDCKSGEWCAPTPLFNQLNPGLCHDCYSSTIRNPEWGWDEVGDVKFWQEAAAHCELTDEMPLRCDHLVANRKMLSGGGVLVLVFSAVIALIPTVGDLDQATDEEEVMAARGVFSGGTSRLVRGLLFLSHRLRVFLVPVMVVAASAGLLLSNDFTSQSFLLNGMAVGFASNVDDMISFCVIREAERERVEEVVEELVQEEEGGGGEKGFRRNRLYGALLAATLVVAVVYCEELMPYFGDEEGGIGRAPCSDIVGVAWLMPFLVVWMVLLLMAGFNERNTTWCARLSDALLGMLVLIFGYCVVRIFGIGLHNGIAA</sequence>
<feature type="transmembrane region" description="Helical" evidence="2">
    <location>
        <begin position="405"/>
        <end position="424"/>
    </location>
</feature>
<name>A0ABQ6N1J5_9STRA</name>
<feature type="transmembrane region" description="Helical" evidence="2">
    <location>
        <begin position="222"/>
        <end position="240"/>
    </location>
</feature>
<feature type="compositionally biased region" description="Low complexity" evidence="1">
    <location>
        <begin position="8"/>
        <end position="18"/>
    </location>
</feature>
<dbReference type="EMBL" id="BRYB01004877">
    <property type="protein sequence ID" value="GMI38336.1"/>
    <property type="molecule type" value="Genomic_DNA"/>
</dbReference>
<evidence type="ECO:0000313" key="4">
    <source>
        <dbReference type="Proteomes" id="UP001165060"/>
    </source>
</evidence>
<evidence type="ECO:0000313" key="3">
    <source>
        <dbReference type="EMBL" id="GMI38336.1"/>
    </source>
</evidence>
<keyword evidence="2" id="KW-0472">Membrane</keyword>
<dbReference type="Proteomes" id="UP001165060">
    <property type="component" value="Unassembled WGS sequence"/>
</dbReference>
<feature type="transmembrane region" description="Helical" evidence="2">
    <location>
        <begin position="362"/>
        <end position="385"/>
    </location>
</feature>
<keyword evidence="4" id="KW-1185">Reference proteome</keyword>
<accession>A0ABQ6N1J5</accession>
<reference evidence="3 4" key="1">
    <citation type="journal article" date="2023" name="Commun. Biol.">
        <title>Genome analysis of Parmales, the sister group of diatoms, reveals the evolutionary specialization of diatoms from phago-mixotrophs to photoautotrophs.</title>
        <authorList>
            <person name="Ban H."/>
            <person name="Sato S."/>
            <person name="Yoshikawa S."/>
            <person name="Yamada K."/>
            <person name="Nakamura Y."/>
            <person name="Ichinomiya M."/>
            <person name="Sato N."/>
            <person name="Blanc-Mathieu R."/>
            <person name="Endo H."/>
            <person name="Kuwata A."/>
            <person name="Ogata H."/>
        </authorList>
    </citation>
    <scope>NUCLEOTIDE SEQUENCE [LARGE SCALE GENOMIC DNA]</scope>
</reference>